<dbReference type="InterPro" id="IPR029044">
    <property type="entry name" value="Nucleotide-diphossugar_trans"/>
</dbReference>
<dbReference type="PANTHER" id="PTHR22572">
    <property type="entry name" value="SUGAR-1-PHOSPHATE GUANYL TRANSFERASE"/>
    <property type="match status" value="1"/>
</dbReference>
<evidence type="ECO:0000259" key="1">
    <source>
        <dbReference type="Pfam" id="PF00483"/>
    </source>
</evidence>
<evidence type="ECO:0000313" key="3">
    <source>
        <dbReference type="Proteomes" id="UP000472262"/>
    </source>
</evidence>
<dbReference type="CDD" id="cd06428">
    <property type="entry name" value="M1P_guanylylT_A_like_N"/>
    <property type="match status" value="1"/>
</dbReference>
<accession>A0A672K301</accession>
<evidence type="ECO:0000313" key="2">
    <source>
        <dbReference type="Ensembl" id="ENSSGRP00000003056.1"/>
    </source>
</evidence>
<protein>
    <submittedName>
        <fullName evidence="2">GDP-mannose pyrophosphorylase Aa</fullName>
    </submittedName>
</protein>
<dbReference type="Gene3D" id="3.90.550.10">
    <property type="entry name" value="Spore Coat Polysaccharide Biosynthesis Protein SpsA, Chain A"/>
    <property type="match status" value="1"/>
</dbReference>
<name>A0A672K301_SINGR</name>
<reference evidence="2" key="2">
    <citation type="submission" date="2025-09" db="UniProtKB">
        <authorList>
            <consortium name="Ensembl"/>
        </authorList>
    </citation>
    <scope>IDENTIFICATION</scope>
</reference>
<proteinExistence type="predicted"/>
<keyword evidence="3" id="KW-1185">Reference proteome</keyword>
<dbReference type="AlphaFoldDB" id="A0A672K301"/>
<dbReference type="InterPro" id="IPR005835">
    <property type="entry name" value="NTP_transferase_dom"/>
</dbReference>
<dbReference type="Pfam" id="PF00483">
    <property type="entry name" value="NTP_transferase"/>
    <property type="match status" value="1"/>
</dbReference>
<feature type="domain" description="Nucleotidyl transferase" evidence="1">
    <location>
        <begin position="17"/>
        <end position="184"/>
    </location>
</feature>
<dbReference type="Ensembl" id="ENSSGRT00000003325.1">
    <property type="protein sequence ID" value="ENSSGRP00000003056.1"/>
    <property type="gene ID" value="ENSSGRG00000001929.1"/>
</dbReference>
<dbReference type="Proteomes" id="UP000472262">
    <property type="component" value="Unassembled WGS sequence"/>
</dbReference>
<dbReference type="SUPFAM" id="SSF53448">
    <property type="entry name" value="Nucleotide-diphospho-sugar transferases"/>
    <property type="match status" value="1"/>
</dbReference>
<reference evidence="2" key="1">
    <citation type="submission" date="2025-08" db="UniProtKB">
        <authorList>
            <consortium name="Ensembl"/>
        </authorList>
    </citation>
    <scope>IDENTIFICATION</scope>
</reference>
<organism evidence="2 3">
    <name type="scientific">Sinocyclocheilus grahami</name>
    <name type="common">Dianchi golden-line fish</name>
    <name type="synonym">Barbus grahami</name>
    <dbReference type="NCBI Taxonomy" id="75366"/>
    <lineage>
        <taxon>Eukaryota</taxon>
        <taxon>Metazoa</taxon>
        <taxon>Chordata</taxon>
        <taxon>Craniata</taxon>
        <taxon>Vertebrata</taxon>
        <taxon>Euteleostomi</taxon>
        <taxon>Actinopterygii</taxon>
        <taxon>Neopterygii</taxon>
        <taxon>Teleostei</taxon>
        <taxon>Ostariophysi</taxon>
        <taxon>Cypriniformes</taxon>
        <taxon>Cyprinidae</taxon>
        <taxon>Cyprininae</taxon>
        <taxon>Sinocyclocheilus</taxon>
    </lineage>
</organism>
<dbReference type="InterPro" id="IPR050486">
    <property type="entry name" value="Mannose-1P_guanyltransferase"/>
</dbReference>
<sequence>MYSCTRFHPLSFEVPKPLSPVALPNMKEILLIGFYQPNEELNRFLSCAQQDFKISIRYLQEYAALGTGGGIYHFRDQILSGGPEAFFVMNADVCSEFPLPEMTDFQKEHGDAYSFVILGTTANRKQSLNYGCIVENEQADEVLHYVEKPSTFVSDIINCGIYLFTPEIFQHIGAVFQKNQQDMEESNGWHRTEVIRLEQDIFTALAGQGKLYVYQTGRFWSQIKSAGSVIYASRLYLNQYHKTHPERLATNREGGPKTRGKCLCF</sequence>